<dbReference type="Gene3D" id="2.60.260.20">
    <property type="entry name" value="Urease metallochaperone UreE, N-terminal domain"/>
    <property type="match status" value="1"/>
</dbReference>
<dbReference type="GO" id="GO:0051082">
    <property type="term" value="F:unfolded protein binding"/>
    <property type="evidence" value="ECO:0007669"/>
    <property type="project" value="UniProtKB-UniRule"/>
</dbReference>
<dbReference type="NCBIfam" id="NF009760">
    <property type="entry name" value="PRK13261.2-6"/>
    <property type="match status" value="1"/>
</dbReference>
<dbReference type="eggNOG" id="COG2371">
    <property type="taxonomic scope" value="Bacteria"/>
</dbReference>
<comment type="function">
    <text evidence="5">Involved in urease metallocenter assembly. Binds nickel. Probably functions as a nickel donor during metallocenter assembly.</text>
</comment>
<dbReference type="OrthoDB" id="9802215at2"/>
<dbReference type="Proteomes" id="UP000191135">
    <property type="component" value="Chromosome"/>
</dbReference>
<dbReference type="PIRSF" id="PIRSF036402">
    <property type="entry name" value="Ureas_acces_UreE"/>
    <property type="match status" value="1"/>
</dbReference>
<sequence>MQRVTSFIPASEGGGAVAGRVELTHDGRHLRRKALKLEDGSSVMLDLKEAVLFATGDRLVLEDGRTIEIVAAPEELYEIHAHGRLHLIELAWHLGNRHLPAQIEEGRILILRDHVIRQMLEGLGAHVHEVVEPFQPVRGAYHSGHGDHHHHGHHHD</sequence>
<evidence type="ECO:0000256" key="4">
    <source>
        <dbReference type="ARBA" id="ARBA00023186"/>
    </source>
</evidence>
<comment type="subcellular location">
    <subcellularLocation>
        <location evidence="1 5">Cytoplasm</location>
    </subcellularLocation>
</comment>
<gene>
    <name evidence="7" type="primary">ureE1</name>
    <name evidence="5" type="synonym">ureE</name>
    <name evidence="7" type="ORF">Mame_01281</name>
</gene>
<evidence type="ECO:0000313" key="7">
    <source>
        <dbReference type="EMBL" id="AQZ50649.1"/>
    </source>
</evidence>
<dbReference type="Pfam" id="PF05194">
    <property type="entry name" value="UreE_C"/>
    <property type="match status" value="1"/>
</dbReference>
<dbReference type="RefSeq" id="WP_018065211.1">
    <property type="nucleotide sequence ID" value="NZ_AQWH01000011.1"/>
</dbReference>
<evidence type="ECO:0000256" key="3">
    <source>
        <dbReference type="ARBA" id="ARBA00022596"/>
    </source>
</evidence>
<dbReference type="AlphaFoldDB" id="A0A1U9YYY0"/>
<comment type="similarity">
    <text evidence="5">Belongs to the UreE family.</text>
</comment>
<dbReference type="GO" id="GO:0006457">
    <property type="term" value="P:protein folding"/>
    <property type="evidence" value="ECO:0007669"/>
    <property type="project" value="InterPro"/>
</dbReference>
<dbReference type="HAMAP" id="MF_00822">
    <property type="entry name" value="UreE"/>
    <property type="match status" value="1"/>
</dbReference>
<dbReference type="InterPro" id="IPR036118">
    <property type="entry name" value="UreE_N_sf"/>
</dbReference>
<dbReference type="SUPFAM" id="SSF69737">
    <property type="entry name" value="Urease metallochaperone UreE, C-terminal domain"/>
    <property type="match status" value="1"/>
</dbReference>
<dbReference type="SMART" id="SM00988">
    <property type="entry name" value="UreE_N"/>
    <property type="match status" value="1"/>
</dbReference>
<accession>A0A1U9YYY0</accession>
<reference evidence="7 8" key="1">
    <citation type="submission" date="2017-03" db="EMBL/GenBank/DDBJ databases">
        <title>Foreign affairs: Plasmid Transfer between Roseobacters and Rhizobia.</title>
        <authorList>
            <person name="Bartling P."/>
            <person name="Bunk B."/>
            <person name="Overmann J."/>
            <person name="Brinkmann H."/>
            <person name="Petersen J."/>
        </authorList>
    </citation>
    <scope>NUCLEOTIDE SEQUENCE [LARGE SCALE GENOMIC DNA]</scope>
    <source>
        <strain evidence="7 8">MACL11</strain>
    </source>
</reference>
<proteinExistence type="inferred from homology"/>
<evidence type="ECO:0000256" key="5">
    <source>
        <dbReference type="HAMAP-Rule" id="MF_00822"/>
    </source>
</evidence>
<dbReference type="GO" id="GO:0065003">
    <property type="term" value="P:protein-containing complex assembly"/>
    <property type="evidence" value="ECO:0007669"/>
    <property type="project" value="InterPro"/>
</dbReference>
<keyword evidence="4 5" id="KW-0143">Chaperone</keyword>
<dbReference type="STRING" id="1122214.Mame_01281"/>
<dbReference type="GO" id="GO:0016151">
    <property type="term" value="F:nickel cation binding"/>
    <property type="evidence" value="ECO:0007669"/>
    <property type="project" value="UniProtKB-UniRule"/>
</dbReference>
<evidence type="ECO:0000259" key="6">
    <source>
        <dbReference type="SMART" id="SM00988"/>
    </source>
</evidence>
<dbReference type="SUPFAM" id="SSF69287">
    <property type="entry name" value="Urease metallochaperone UreE, N-terminal domain"/>
    <property type="match status" value="1"/>
</dbReference>
<keyword evidence="8" id="KW-1185">Reference proteome</keyword>
<evidence type="ECO:0000256" key="2">
    <source>
        <dbReference type="ARBA" id="ARBA00022490"/>
    </source>
</evidence>
<keyword evidence="3 5" id="KW-0533">Nickel</keyword>
<name>A0A1U9YYY0_9HYPH</name>
<dbReference type="Gene3D" id="3.30.70.790">
    <property type="entry name" value="UreE, C-terminal domain"/>
    <property type="match status" value="1"/>
</dbReference>
<organism evidence="7 8">
    <name type="scientific">Martelella mediterranea DSM 17316</name>
    <dbReference type="NCBI Taxonomy" id="1122214"/>
    <lineage>
        <taxon>Bacteria</taxon>
        <taxon>Pseudomonadati</taxon>
        <taxon>Pseudomonadota</taxon>
        <taxon>Alphaproteobacteria</taxon>
        <taxon>Hyphomicrobiales</taxon>
        <taxon>Aurantimonadaceae</taxon>
        <taxon>Martelella</taxon>
    </lineage>
</organism>
<feature type="domain" description="UreE urease accessory N-terminal" evidence="6">
    <location>
        <begin position="3"/>
        <end position="67"/>
    </location>
</feature>
<dbReference type="InterPro" id="IPR012406">
    <property type="entry name" value="UreE"/>
</dbReference>
<evidence type="ECO:0000256" key="1">
    <source>
        <dbReference type="ARBA" id="ARBA00004496"/>
    </source>
</evidence>
<dbReference type="Pfam" id="PF02814">
    <property type="entry name" value="UreE_N"/>
    <property type="match status" value="1"/>
</dbReference>
<protein>
    <recommendedName>
        <fullName evidence="5">Urease accessory protein UreE</fullName>
    </recommendedName>
</protein>
<dbReference type="InterPro" id="IPR004029">
    <property type="entry name" value="UreE_N"/>
</dbReference>
<dbReference type="GO" id="GO:0019627">
    <property type="term" value="P:urea metabolic process"/>
    <property type="evidence" value="ECO:0007669"/>
    <property type="project" value="InterPro"/>
</dbReference>
<dbReference type="CDD" id="cd00571">
    <property type="entry name" value="UreE"/>
    <property type="match status" value="1"/>
</dbReference>
<evidence type="ECO:0000313" key="8">
    <source>
        <dbReference type="Proteomes" id="UP000191135"/>
    </source>
</evidence>
<dbReference type="EMBL" id="CP020330">
    <property type="protein sequence ID" value="AQZ50649.1"/>
    <property type="molecule type" value="Genomic_DNA"/>
</dbReference>
<dbReference type="InterPro" id="IPR007864">
    <property type="entry name" value="UreE_C_dom"/>
</dbReference>
<dbReference type="KEGG" id="mmed:Mame_01281"/>
<keyword evidence="2 5" id="KW-0963">Cytoplasm</keyword>
<dbReference type="GO" id="GO:0005737">
    <property type="term" value="C:cytoplasm"/>
    <property type="evidence" value="ECO:0007669"/>
    <property type="project" value="UniProtKB-SubCell"/>
</dbReference>